<dbReference type="PROSITE" id="PS51141">
    <property type="entry name" value="ZF_SBP"/>
    <property type="match status" value="1"/>
</dbReference>
<reference evidence="12" key="2">
    <citation type="submission" date="2008-12" db="EMBL/GenBank/DDBJ databases">
        <title>Improved gene annotation of the rice (Oryza sativa) genomes.</title>
        <authorList>
            <person name="Wang J."/>
            <person name="Li R."/>
            <person name="Fan W."/>
            <person name="Huang Q."/>
            <person name="Zhang J."/>
            <person name="Zhou Y."/>
            <person name="Hu Y."/>
            <person name="Zi S."/>
            <person name="Li J."/>
            <person name="Ni P."/>
            <person name="Zheng H."/>
            <person name="Zhang Y."/>
            <person name="Zhao M."/>
            <person name="Hao Q."/>
            <person name="McDermott J."/>
            <person name="Samudrala R."/>
            <person name="Kristiansen K."/>
            <person name="Wong G.K.-S."/>
        </authorList>
    </citation>
    <scope>NUCLEOTIDE SEQUENCE</scope>
</reference>
<dbReference type="InterPro" id="IPR036893">
    <property type="entry name" value="SBP_sf"/>
</dbReference>
<feature type="domain" description="SBP-type" evidence="11">
    <location>
        <begin position="61"/>
        <end position="88"/>
    </location>
</feature>
<dbReference type="AlphaFoldDB" id="A3BV61"/>
<reference evidence="12" key="1">
    <citation type="journal article" date="2005" name="PLoS Biol.">
        <title>The genomes of Oryza sativa: a history of duplications.</title>
        <authorList>
            <person name="Yu J."/>
            <person name="Wang J."/>
            <person name="Lin W."/>
            <person name="Li S."/>
            <person name="Li H."/>
            <person name="Zhou J."/>
            <person name="Ni P."/>
            <person name="Dong W."/>
            <person name="Hu S."/>
            <person name="Zeng C."/>
            <person name="Zhang J."/>
            <person name="Zhang Y."/>
            <person name="Li R."/>
            <person name="Xu Z."/>
            <person name="Li S."/>
            <person name="Li X."/>
            <person name="Zheng H."/>
            <person name="Cong L."/>
            <person name="Lin L."/>
            <person name="Yin J."/>
            <person name="Geng J."/>
            <person name="Li G."/>
            <person name="Shi J."/>
            <person name="Liu J."/>
            <person name="Lv H."/>
            <person name="Li J."/>
            <person name="Wang J."/>
            <person name="Deng Y."/>
            <person name="Ran L."/>
            <person name="Shi X."/>
            <person name="Wang X."/>
            <person name="Wu Q."/>
            <person name="Li C."/>
            <person name="Ren X."/>
            <person name="Wang J."/>
            <person name="Wang X."/>
            <person name="Li D."/>
            <person name="Liu D."/>
            <person name="Zhang X."/>
            <person name="Ji Z."/>
            <person name="Zhao W."/>
            <person name="Sun Y."/>
            <person name="Zhang Z."/>
            <person name="Bao J."/>
            <person name="Han Y."/>
            <person name="Dong L."/>
            <person name="Ji J."/>
            <person name="Chen P."/>
            <person name="Wu S."/>
            <person name="Liu J."/>
            <person name="Xiao Y."/>
            <person name="Bu D."/>
            <person name="Tan J."/>
            <person name="Yang L."/>
            <person name="Ye C."/>
            <person name="Zhang J."/>
            <person name="Xu J."/>
            <person name="Zhou Y."/>
            <person name="Yu Y."/>
            <person name="Zhang B."/>
            <person name="Zhuang S."/>
            <person name="Wei H."/>
            <person name="Liu B."/>
            <person name="Lei M."/>
            <person name="Yu H."/>
            <person name="Li Y."/>
            <person name="Xu H."/>
            <person name="Wei S."/>
            <person name="He X."/>
            <person name="Fang L."/>
            <person name="Zhang Z."/>
            <person name="Zhang Y."/>
            <person name="Huang X."/>
            <person name="Su Z."/>
            <person name="Tong W."/>
            <person name="Li J."/>
            <person name="Tong Z."/>
            <person name="Li S."/>
            <person name="Ye J."/>
            <person name="Wang L."/>
            <person name="Fang L."/>
            <person name="Lei T."/>
            <person name="Chen C."/>
            <person name="Chen H."/>
            <person name="Xu Z."/>
            <person name="Li H."/>
            <person name="Huang H."/>
            <person name="Zhang F."/>
            <person name="Xu H."/>
            <person name="Li N."/>
            <person name="Zhao C."/>
            <person name="Li S."/>
            <person name="Dong L."/>
            <person name="Huang Y."/>
            <person name="Li L."/>
            <person name="Xi Y."/>
            <person name="Qi Q."/>
            <person name="Li W."/>
            <person name="Zhang B."/>
            <person name="Hu W."/>
            <person name="Zhang Y."/>
            <person name="Tian X."/>
            <person name="Jiao Y."/>
            <person name="Liang X."/>
            <person name="Jin J."/>
            <person name="Gao L."/>
            <person name="Zheng W."/>
            <person name="Hao B."/>
            <person name="Liu S."/>
            <person name="Wang W."/>
            <person name="Yuan L."/>
            <person name="Cao M."/>
            <person name="McDermott J."/>
            <person name="Samudrala R."/>
            <person name="Wang J."/>
            <person name="Wong G.K."/>
            <person name="Yang H."/>
        </authorList>
    </citation>
    <scope>NUCLEOTIDE SEQUENCE [LARGE SCALE GENOMIC DNA]</scope>
</reference>
<sequence length="313" mass="32499">MEWDLKMPPAASWELADELENSGGGGVPAAVSSSSAAVGGGVNAGGGGRQECSVDLKLGGFHLLQEFDEAKRSCRKRLDGHNRRRRKPQPDPMNSASYLASQQGARFSPFATPRPEASWTGMIKTEESPYYTHHQIPLGISSRQQHFVGSTSDGGRRFPFLQEGEISFGTGAGAGGVPMDQAAAAAAASVCQPLLKTPPANSTAIDVGGGRVVVQPTEHIPMAQPLISGLQFGGGGGSSAWFAARPHHQAATGAAATAVVVSTAGFSCPVVESEQLNTVLSSNDNEMNYNGMFHVGGEGSSDGTSSSLPFSWQ</sequence>
<evidence type="ECO:0000256" key="5">
    <source>
        <dbReference type="ARBA" id="ARBA00023015"/>
    </source>
</evidence>
<dbReference type="InterPro" id="IPR044817">
    <property type="entry name" value="SBP-like"/>
</dbReference>
<evidence type="ECO:0000256" key="8">
    <source>
        <dbReference type="ARBA" id="ARBA00023242"/>
    </source>
</evidence>
<dbReference type="SUPFAM" id="SSF103612">
    <property type="entry name" value="SBT domain"/>
    <property type="match status" value="1"/>
</dbReference>
<dbReference type="GO" id="GO:0008270">
    <property type="term" value="F:zinc ion binding"/>
    <property type="evidence" value="ECO:0007669"/>
    <property type="project" value="UniProtKB-KW"/>
</dbReference>
<comment type="subcellular location">
    <subcellularLocation>
        <location evidence="1">Nucleus</location>
    </subcellularLocation>
</comment>
<feature type="region of interest" description="Disordered" evidence="10">
    <location>
        <begin position="75"/>
        <end position="101"/>
    </location>
</feature>
<feature type="compositionally biased region" description="Polar residues" evidence="10">
    <location>
        <begin position="92"/>
        <end position="101"/>
    </location>
</feature>
<name>A3BV61_ORYSJ</name>
<keyword evidence="7" id="KW-0804">Transcription</keyword>
<evidence type="ECO:0000256" key="6">
    <source>
        <dbReference type="ARBA" id="ARBA00023125"/>
    </source>
</evidence>
<dbReference type="Pfam" id="PF03110">
    <property type="entry name" value="SBP"/>
    <property type="match status" value="1"/>
</dbReference>
<keyword evidence="6" id="KW-0238">DNA-binding</keyword>
<gene>
    <name evidence="12" type="ORF">OsJ_28056</name>
</gene>
<dbReference type="PANTHER" id="PTHR31251">
    <property type="entry name" value="SQUAMOSA PROMOTER-BINDING-LIKE PROTEIN 4"/>
    <property type="match status" value="1"/>
</dbReference>
<dbReference type="InterPro" id="IPR004333">
    <property type="entry name" value="SBP_dom"/>
</dbReference>
<evidence type="ECO:0000313" key="12">
    <source>
        <dbReference type="EMBL" id="EAZ43450.1"/>
    </source>
</evidence>
<organism evidence="12">
    <name type="scientific">Oryza sativa subsp. japonica</name>
    <name type="common">Rice</name>
    <dbReference type="NCBI Taxonomy" id="39947"/>
    <lineage>
        <taxon>Eukaryota</taxon>
        <taxon>Viridiplantae</taxon>
        <taxon>Streptophyta</taxon>
        <taxon>Embryophyta</taxon>
        <taxon>Tracheophyta</taxon>
        <taxon>Spermatophyta</taxon>
        <taxon>Magnoliopsida</taxon>
        <taxon>Liliopsida</taxon>
        <taxon>Poales</taxon>
        <taxon>Poaceae</taxon>
        <taxon>BOP clade</taxon>
        <taxon>Oryzoideae</taxon>
        <taxon>Oryzeae</taxon>
        <taxon>Oryzinae</taxon>
        <taxon>Oryza</taxon>
        <taxon>Oryza sativa</taxon>
    </lineage>
</organism>
<dbReference type="GO" id="GO:0005634">
    <property type="term" value="C:nucleus"/>
    <property type="evidence" value="ECO:0007669"/>
    <property type="project" value="UniProtKB-SubCell"/>
</dbReference>
<protein>
    <recommendedName>
        <fullName evidence="11">SBP-type domain-containing protein</fullName>
    </recommendedName>
</protein>
<evidence type="ECO:0000256" key="3">
    <source>
        <dbReference type="ARBA" id="ARBA00022771"/>
    </source>
</evidence>
<keyword evidence="5" id="KW-0805">Transcription regulation</keyword>
<evidence type="ECO:0000256" key="1">
    <source>
        <dbReference type="ARBA" id="ARBA00004123"/>
    </source>
</evidence>
<accession>A3BV61</accession>
<proteinExistence type="predicted"/>
<dbReference type="PANTHER" id="PTHR31251:SF33">
    <property type="entry name" value="SQUAMOSA PROMOTER-BINDING-LIKE PROTEIN 16"/>
    <property type="match status" value="1"/>
</dbReference>
<evidence type="ECO:0000256" key="2">
    <source>
        <dbReference type="ARBA" id="ARBA00022723"/>
    </source>
</evidence>
<evidence type="ECO:0000256" key="10">
    <source>
        <dbReference type="SAM" id="MobiDB-lite"/>
    </source>
</evidence>
<keyword evidence="3 9" id="KW-0863">Zinc-finger</keyword>
<keyword evidence="8" id="KW-0539">Nucleus</keyword>
<dbReference type="GO" id="GO:0003677">
    <property type="term" value="F:DNA binding"/>
    <property type="evidence" value="ECO:0007669"/>
    <property type="project" value="UniProtKB-KW"/>
</dbReference>
<evidence type="ECO:0000256" key="4">
    <source>
        <dbReference type="ARBA" id="ARBA00022833"/>
    </source>
</evidence>
<dbReference type="EMBL" id="CM000145">
    <property type="protein sequence ID" value="EAZ43450.1"/>
    <property type="molecule type" value="Genomic_DNA"/>
</dbReference>
<evidence type="ECO:0000256" key="9">
    <source>
        <dbReference type="PROSITE-ProRule" id="PRU00470"/>
    </source>
</evidence>
<dbReference type="Proteomes" id="UP000007752">
    <property type="component" value="Chromosome 8"/>
</dbReference>
<keyword evidence="4" id="KW-0862">Zinc</keyword>
<evidence type="ECO:0000259" key="11">
    <source>
        <dbReference type="PROSITE" id="PS51141"/>
    </source>
</evidence>
<evidence type="ECO:0000256" key="7">
    <source>
        <dbReference type="ARBA" id="ARBA00023163"/>
    </source>
</evidence>
<keyword evidence="2" id="KW-0479">Metal-binding</keyword>